<dbReference type="InterPro" id="IPR011204">
    <property type="entry name" value="Virulence_RhuM-like"/>
</dbReference>
<name>A0A1F6M901_9BACT</name>
<dbReference type="Pfam" id="PF13310">
    <property type="entry name" value="Virulence_RhuM"/>
    <property type="match status" value="1"/>
</dbReference>
<dbReference type="PANTHER" id="PTHR35810">
    <property type="entry name" value="CYTOPLASMIC PROTEIN-RELATED"/>
    <property type="match status" value="1"/>
</dbReference>
<proteinExistence type="predicted"/>
<accession>A0A1F6M901</accession>
<evidence type="ECO:0000313" key="2">
    <source>
        <dbReference type="Proteomes" id="UP000176532"/>
    </source>
</evidence>
<protein>
    <recommendedName>
        <fullName evidence="3">Cell filamentation protein Fic</fullName>
    </recommendedName>
</protein>
<dbReference type="Proteomes" id="UP000176532">
    <property type="component" value="Unassembled WGS sequence"/>
</dbReference>
<comment type="caution">
    <text evidence="1">The sequence shown here is derived from an EMBL/GenBank/DDBJ whole genome shotgun (WGS) entry which is preliminary data.</text>
</comment>
<gene>
    <name evidence="1" type="ORF">A3C15_00655</name>
</gene>
<organism evidence="1 2">
    <name type="scientific">Candidatus Magasanikbacteria bacterium RIFCSPHIGHO2_02_FULL_50_9b</name>
    <dbReference type="NCBI Taxonomy" id="1798682"/>
    <lineage>
        <taxon>Bacteria</taxon>
        <taxon>Candidatus Magasanikiibacteriota</taxon>
    </lineage>
</organism>
<dbReference type="PANTHER" id="PTHR35810:SF1">
    <property type="entry name" value="CYTOPLASMIC PROTEIN"/>
    <property type="match status" value="1"/>
</dbReference>
<reference evidence="1 2" key="1">
    <citation type="journal article" date="2016" name="Nat. Commun.">
        <title>Thousands of microbial genomes shed light on interconnected biogeochemical processes in an aquifer system.</title>
        <authorList>
            <person name="Anantharaman K."/>
            <person name="Brown C.T."/>
            <person name="Hug L.A."/>
            <person name="Sharon I."/>
            <person name="Castelle C.J."/>
            <person name="Probst A.J."/>
            <person name="Thomas B.C."/>
            <person name="Singh A."/>
            <person name="Wilkins M.J."/>
            <person name="Karaoz U."/>
            <person name="Brodie E.L."/>
            <person name="Williams K.H."/>
            <person name="Hubbard S.S."/>
            <person name="Banfield J.F."/>
        </authorList>
    </citation>
    <scope>NUCLEOTIDE SEQUENCE [LARGE SCALE GENOMIC DNA]</scope>
</reference>
<dbReference type="PIRSF" id="PIRSF015268">
    <property type="entry name" value="Virulence_RhuM"/>
    <property type="match status" value="1"/>
</dbReference>
<dbReference type="EMBL" id="MFQD01000018">
    <property type="protein sequence ID" value="OGH68050.1"/>
    <property type="molecule type" value="Genomic_DNA"/>
</dbReference>
<dbReference type="AlphaFoldDB" id="A0A1F6M901"/>
<evidence type="ECO:0000313" key="1">
    <source>
        <dbReference type="EMBL" id="OGH68050.1"/>
    </source>
</evidence>
<sequence length="309" mass="35744">MQSQNKDSQNEIILYEAADGMLKIQVLVQGETVWLTQDQMAQLFQKNQSTISEHIRNIYEEGELEESLTTAKSGISGNSNVKPKNLYNLDIIISVGYRVKSHRGTQFRIWATQRLREYIIKGFAMDDARLANGGVQSDFFKEWLARVRAIRASERNLYEKVRDIFATSVDYDPRVESAQEFFATVQNKFHFAITGFTAAELIVARIDGSAEHLGMTAWKGERPTSAEAKIAKNYMVPTELRQLYLLVEQFLSYAEFQIERRRLMHMADWKRKLDGFLQLNEVEILDNAGKISHQEMEVRVKKEMQKFLN</sequence>
<evidence type="ECO:0008006" key="3">
    <source>
        <dbReference type="Google" id="ProtNLM"/>
    </source>
</evidence>